<dbReference type="CDD" id="cd11614">
    <property type="entry name" value="SAF_CpaB_FlgA_like"/>
    <property type="match status" value="1"/>
</dbReference>
<evidence type="ECO:0000313" key="3">
    <source>
        <dbReference type="Proteomes" id="UP000239352"/>
    </source>
</evidence>
<dbReference type="SMART" id="SM00858">
    <property type="entry name" value="SAF"/>
    <property type="match status" value="1"/>
</dbReference>
<dbReference type="EMBL" id="PVSR01000005">
    <property type="protein sequence ID" value="PRW64268.1"/>
    <property type="molecule type" value="Genomic_DNA"/>
</dbReference>
<reference evidence="2 3" key="1">
    <citation type="submission" date="2018-03" db="EMBL/GenBank/DDBJ databases">
        <title>Actinopolyspora mortivallis from Sahara, screening for active biomolecules.</title>
        <authorList>
            <person name="Selama O."/>
            <person name="Wellington E.M.H."/>
            <person name="Hacene H."/>
        </authorList>
    </citation>
    <scope>NUCLEOTIDE SEQUENCE [LARGE SCALE GENOMIC DNA]</scope>
    <source>
        <strain evidence="2 3">M5A</strain>
    </source>
</reference>
<protein>
    <submittedName>
        <fullName evidence="2">Flagellar biosynthesis protein FlgA</fullName>
    </submittedName>
</protein>
<keyword evidence="2" id="KW-0966">Cell projection</keyword>
<keyword evidence="3" id="KW-1185">Reference proteome</keyword>
<sequence>MEPEDGLWNGRTNAGTRLDTRLRDRLRFRGPLVGRGSVLVRRVTAGVLLVAAAVAALPTGPRATPSDSRAVVTAAHDLRPGTELTARDLALRRMPRRLVPSGAVTASGRAEGRLLAHAAREGTVLTDLSLLGTELTRFTAGDEDRAAVAVRPAETAVTELLHPGGHVDVVTNRRGRTEVLAERATVVSVSPENEESDPLVVLGLDRTRAARVASARLRDALTLTLR</sequence>
<name>A0A2T0GYS5_ACTMO</name>
<evidence type="ECO:0000259" key="1">
    <source>
        <dbReference type="SMART" id="SM00858"/>
    </source>
</evidence>
<dbReference type="AlphaFoldDB" id="A0A2T0GYS5"/>
<dbReference type="Proteomes" id="UP000239352">
    <property type="component" value="Unassembled WGS sequence"/>
</dbReference>
<gene>
    <name evidence="2" type="ORF">CEP50_06480</name>
</gene>
<evidence type="ECO:0000313" key="2">
    <source>
        <dbReference type="EMBL" id="PRW64268.1"/>
    </source>
</evidence>
<proteinExistence type="predicted"/>
<keyword evidence="2" id="KW-0282">Flagellum</keyword>
<accession>A0A2T0GYS5</accession>
<dbReference type="STRING" id="1050202.GCA_000384035_02962"/>
<dbReference type="Gene3D" id="3.90.1210.10">
    <property type="entry name" value="Antifreeze-like/N-acetylneuraminic acid synthase C-terminal domain"/>
    <property type="match status" value="1"/>
</dbReference>
<dbReference type="InterPro" id="IPR013974">
    <property type="entry name" value="SAF"/>
</dbReference>
<organism evidence="2 3">
    <name type="scientific">Actinopolyspora mortivallis</name>
    <dbReference type="NCBI Taxonomy" id="33906"/>
    <lineage>
        <taxon>Bacteria</taxon>
        <taxon>Bacillati</taxon>
        <taxon>Actinomycetota</taxon>
        <taxon>Actinomycetes</taxon>
        <taxon>Actinopolysporales</taxon>
        <taxon>Actinopolysporaceae</taxon>
        <taxon>Actinopolyspora</taxon>
    </lineage>
</organism>
<dbReference type="Pfam" id="PF08666">
    <property type="entry name" value="SAF"/>
    <property type="match status" value="1"/>
</dbReference>
<comment type="caution">
    <text evidence="2">The sequence shown here is derived from an EMBL/GenBank/DDBJ whole genome shotgun (WGS) entry which is preliminary data.</text>
</comment>
<dbReference type="InParanoid" id="A0A2T0GYS5"/>
<feature type="domain" description="SAF" evidence="1">
    <location>
        <begin position="69"/>
        <end position="131"/>
    </location>
</feature>
<keyword evidence="2" id="KW-0969">Cilium</keyword>